<accession>A0A8U0UQ32</accession>
<organism evidence="3 4">
    <name type="scientific">Mustela putorius furo</name>
    <name type="common">European domestic ferret</name>
    <name type="synonym">Mustela furo</name>
    <dbReference type="NCBI Taxonomy" id="9669"/>
    <lineage>
        <taxon>Eukaryota</taxon>
        <taxon>Metazoa</taxon>
        <taxon>Chordata</taxon>
        <taxon>Craniata</taxon>
        <taxon>Vertebrata</taxon>
        <taxon>Euteleostomi</taxon>
        <taxon>Mammalia</taxon>
        <taxon>Eutheria</taxon>
        <taxon>Laurasiatheria</taxon>
        <taxon>Carnivora</taxon>
        <taxon>Caniformia</taxon>
        <taxon>Musteloidea</taxon>
        <taxon>Mustelidae</taxon>
        <taxon>Mustelinae</taxon>
        <taxon>Mustela</taxon>
    </lineage>
</organism>
<keyword evidence="2" id="KW-1133">Transmembrane helix</keyword>
<dbReference type="OrthoDB" id="26719at2759"/>
<dbReference type="AlphaFoldDB" id="A0A8U0UQ32"/>
<keyword evidence="2" id="KW-0812">Transmembrane</keyword>
<dbReference type="RefSeq" id="XP_044923308.1">
    <property type="nucleotide sequence ID" value="XM_045067373.1"/>
</dbReference>
<dbReference type="PANTHER" id="PTHR47614:SF2">
    <property type="entry name" value="GLYCOPHORIN-C"/>
    <property type="match status" value="1"/>
</dbReference>
<dbReference type="InterPro" id="IPR042192">
    <property type="entry name" value="Glycophorin-C"/>
</dbReference>
<reference evidence="4" key="1">
    <citation type="submission" date="2025-08" db="UniProtKB">
        <authorList>
            <consortium name="RefSeq"/>
        </authorList>
    </citation>
    <scope>IDENTIFICATION</scope>
    <source>
        <tissue evidence="4">Brain</tissue>
    </source>
</reference>
<feature type="transmembrane region" description="Helical" evidence="2">
    <location>
        <begin position="135"/>
        <end position="159"/>
    </location>
</feature>
<gene>
    <name evidence="4" type="primary">LOC123388167</name>
</gene>
<dbReference type="PANTHER" id="PTHR47614">
    <property type="entry name" value="GLYCOPHORIN-C"/>
    <property type="match status" value="1"/>
</dbReference>
<keyword evidence="2" id="KW-0472">Membrane</keyword>
<dbReference type="GeneID" id="123388167"/>
<sequence>MLPGQRIGGRVGWWRPCRCGPGLRPPHPKACPACLPAEPPGADPDTLRAGARRFTGCLSALRFGPATPLKAVLRPGGPVAVTVRGHVAAASQCAESKGTRAPTREAKRPIASGTGGSGPTDGGEPLVSADRSDPAVIGGVIAVVVFVLLCLTAVATRIYQQRWLYQKNESTVPPAGDSAEIALKSEVNVKSSVSESQREYFF</sequence>
<feature type="region of interest" description="Disordered" evidence="1">
    <location>
        <begin position="93"/>
        <end position="127"/>
    </location>
</feature>
<dbReference type="GO" id="GO:0016020">
    <property type="term" value="C:membrane"/>
    <property type="evidence" value="ECO:0007669"/>
    <property type="project" value="TreeGrafter"/>
</dbReference>
<keyword evidence="3" id="KW-1185">Reference proteome</keyword>
<evidence type="ECO:0000313" key="4">
    <source>
        <dbReference type="RefSeq" id="XP_044923308.1"/>
    </source>
</evidence>
<evidence type="ECO:0000256" key="1">
    <source>
        <dbReference type="SAM" id="MobiDB-lite"/>
    </source>
</evidence>
<dbReference type="GO" id="GO:0030863">
    <property type="term" value="C:cortical cytoskeleton"/>
    <property type="evidence" value="ECO:0007669"/>
    <property type="project" value="TreeGrafter"/>
</dbReference>
<protein>
    <submittedName>
        <fullName evidence="4">Contactin-associated protein-like 3</fullName>
    </submittedName>
</protein>
<dbReference type="Proteomes" id="UP000000715">
    <property type="component" value="Unplaced"/>
</dbReference>
<proteinExistence type="predicted"/>
<evidence type="ECO:0000256" key="2">
    <source>
        <dbReference type="SAM" id="Phobius"/>
    </source>
</evidence>
<evidence type="ECO:0000313" key="3">
    <source>
        <dbReference type="Proteomes" id="UP000000715"/>
    </source>
</evidence>
<name>A0A8U0UQ32_MUSPF</name>